<dbReference type="EMBL" id="MIZA01000001">
    <property type="protein sequence ID" value="OIR21169.1"/>
    <property type="molecule type" value="Genomic_DNA"/>
</dbReference>
<dbReference type="Pfam" id="PF07693">
    <property type="entry name" value="KAP_NTPase"/>
    <property type="match status" value="1"/>
</dbReference>
<gene>
    <name evidence="2" type="ORF">BD935_00090</name>
</gene>
<reference evidence="2 3" key="1">
    <citation type="submission" date="2016-08" db="EMBL/GenBank/DDBJ databases">
        <title>New Insights into Marine Group III Euryarchaeota, from dark to light.</title>
        <authorList>
            <person name="Haro-Moreno J.M."/>
            <person name="Rodriguez-Valera F."/>
            <person name="Lopez-Garcia P."/>
            <person name="Moreira D."/>
            <person name="Martin-Cuadrado A.B."/>
        </authorList>
    </citation>
    <scope>NUCLEOTIDE SEQUENCE [LARGE SCALE GENOMIC DNA]</scope>
    <source>
        <strain evidence="2">CG-Epi1</strain>
    </source>
</reference>
<dbReference type="SUPFAM" id="SSF52540">
    <property type="entry name" value="P-loop containing nucleoside triphosphate hydrolases"/>
    <property type="match status" value="1"/>
</dbReference>
<sequence length="209" mass="24572">MSSKVRTISLLGIDGSGKSTLSKSLKEYLEKLNFKVTIVPFHHWLFAHELKTFFGKSIDRGRKSMDVPYRQKNYFSLSSILKPIIAFIDNVFFYISKFPKDDNHIIIFDRFICSTQIKFRALNYNNVWFKKLWTSFKTDKILVFDVPEKISVIRQIKRGDPYLYSLSELKYEREEYISYSKAHSGLIIDTSTNDKESVLQKVIKEINII</sequence>
<dbReference type="Gene3D" id="3.40.50.300">
    <property type="entry name" value="P-loop containing nucleotide triphosphate hydrolases"/>
    <property type="match status" value="1"/>
</dbReference>
<name>A0A1J5TJM2_9ARCH</name>
<organism evidence="2 3">
    <name type="scientific">Marine Group III euryarchaeote CG-Epi1</name>
    <dbReference type="NCBI Taxonomy" id="1888995"/>
    <lineage>
        <taxon>Archaea</taxon>
        <taxon>Methanobacteriati</taxon>
        <taxon>Thermoplasmatota</taxon>
        <taxon>Thermoplasmata</taxon>
        <taxon>Candidatus Thermoprofundales</taxon>
    </lineage>
</organism>
<evidence type="ECO:0000313" key="3">
    <source>
        <dbReference type="Proteomes" id="UP000183080"/>
    </source>
</evidence>
<dbReference type="InterPro" id="IPR027417">
    <property type="entry name" value="P-loop_NTPase"/>
</dbReference>
<evidence type="ECO:0000259" key="1">
    <source>
        <dbReference type="Pfam" id="PF07693"/>
    </source>
</evidence>
<comment type="caution">
    <text evidence="2">The sequence shown here is derived from an EMBL/GenBank/DDBJ whole genome shotgun (WGS) entry which is preliminary data.</text>
</comment>
<evidence type="ECO:0000313" key="2">
    <source>
        <dbReference type="EMBL" id="OIR21169.1"/>
    </source>
</evidence>
<dbReference type="STRING" id="1888995.BD935_00090"/>
<dbReference type="Proteomes" id="UP000183080">
    <property type="component" value="Unassembled WGS sequence"/>
</dbReference>
<dbReference type="AlphaFoldDB" id="A0A1J5TJM2"/>
<proteinExistence type="predicted"/>
<feature type="domain" description="KAP NTPase" evidence="1">
    <location>
        <begin position="7"/>
        <end position="49"/>
    </location>
</feature>
<accession>A0A1J5TJM2</accession>
<protein>
    <recommendedName>
        <fullName evidence="1">KAP NTPase domain-containing protein</fullName>
    </recommendedName>
</protein>
<dbReference type="InterPro" id="IPR011646">
    <property type="entry name" value="KAP_P-loop"/>
</dbReference>